<name>A0A0W8E441_9ZZZZ</name>
<gene>
    <name evidence="3" type="ORF">ASZ90_019184</name>
</gene>
<protein>
    <submittedName>
        <fullName evidence="3">Dna-directed rna polymerase delta subunit</fullName>
        <ecNumber evidence="3">2.7.7.6</ecNumber>
    </submittedName>
</protein>
<dbReference type="PROSITE" id="PS51913">
    <property type="entry name" value="HTH_HARE"/>
    <property type="match status" value="1"/>
</dbReference>
<evidence type="ECO:0000313" key="3">
    <source>
        <dbReference type="EMBL" id="KUG03396.1"/>
    </source>
</evidence>
<accession>A0A0W8E441</accession>
<dbReference type="GO" id="GO:0006355">
    <property type="term" value="P:regulation of DNA-templated transcription"/>
    <property type="evidence" value="ECO:0007669"/>
    <property type="project" value="InterPro"/>
</dbReference>
<evidence type="ECO:0000256" key="1">
    <source>
        <dbReference type="ARBA" id="ARBA00023163"/>
    </source>
</evidence>
<keyword evidence="3" id="KW-0240">DNA-directed RNA polymerase</keyword>
<dbReference type="Gene3D" id="1.10.10.1250">
    <property type="entry name" value="RNA polymerase, subunit delta, N-terminal domain"/>
    <property type="match status" value="1"/>
</dbReference>
<dbReference type="GO" id="GO:0000428">
    <property type="term" value="C:DNA-directed RNA polymerase complex"/>
    <property type="evidence" value="ECO:0007669"/>
    <property type="project" value="UniProtKB-KW"/>
</dbReference>
<sequence>MLNKKKTEADLAVEILLEGHEPMYYEVLLKEIAARMGRDDQISTLVAIFSRLNLDHRLAYQGEGFWYLDPKRIKGSE</sequence>
<keyword evidence="3" id="KW-0548">Nucleotidyltransferase</keyword>
<reference evidence="3" key="1">
    <citation type="journal article" date="2015" name="Proc. Natl. Acad. Sci. U.S.A.">
        <title>Networks of energetic and metabolic interactions define dynamics in microbial communities.</title>
        <authorList>
            <person name="Embree M."/>
            <person name="Liu J.K."/>
            <person name="Al-Bassam M.M."/>
            <person name="Zengler K."/>
        </authorList>
    </citation>
    <scope>NUCLEOTIDE SEQUENCE</scope>
</reference>
<dbReference type="EMBL" id="LNQE01001882">
    <property type="protein sequence ID" value="KUG03396.1"/>
    <property type="molecule type" value="Genomic_DNA"/>
</dbReference>
<comment type="caution">
    <text evidence="3">The sequence shown here is derived from an EMBL/GenBank/DDBJ whole genome shotgun (WGS) entry which is preliminary data.</text>
</comment>
<dbReference type="InterPro" id="IPR038087">
    <property type="entry name" value="RNAP_delta_N_dom_sf"/>
</dbReference>
<keyword evidence="1" id="KW-0804">Transcription</keyword>
<dbReference type="GO" id="GO:0003899">
    <property type="term" value="F:DNA-directed RNA polymerase activity"/>
    <property type="evidence" value="ECO:0007669"/>
    <property type="project" value="UniProtKB-EC"/>
</dbReference>
<dbReference type="InterPro" id="IPR007759">
    <property type="entry name" value="Asxl_HARE-HTH"/>
</dbReference>
<feature type="domain" description="HTH HARE-type" evidence="2">
    <location>
        <begin position="6"/>
        <end position="71"/>
    </location>
</feature>
<dbReference type="AlphaFoldDB" id="A0A0W8E441"/>
<evidence type="ECO:0000259" key="2">
    <source>
        <dbReference type="PROSITE" id="PS51913"/>
    </source>
</evidence>
<organism evidence="3">
    <name type="scientific">hydrocarbon metagenome</name>
    <dbReference type="NCBI Taxonomy" id="938273"/>
    <lineage>
        <taxon>unclassified sequences</taxon>
        <taxon>metagenomes</taxon>
        <taxon>ecological metagenomes</taxon>
    </lineage>
</organism>
<dbReference type="EC" id="2.7.7.6" evidence="3"/>
<keyword evidence="3" id="KW-0808">Transferase</keyword>
<proteinExistence type="predicted"/>